<keyword evidence="2" id="KW-0326">Glycosidase</keyword>
<dbReference type="EMBL" id="CP013118">
    <property type="protein sequence ID" value="ALO16391.1"/>
    <property type="molecule type" value="Genomic_DNA"/>
</dbReference>
<accession>A0A0S2I2C5</accession>
<dbReference type="PANTHER" id="PTHR47786">
    <property type="entry name" value="ALPHA-1,4-GLUCAN:MALTOSE-1-PHOSPHATE MALTOSYLTRANSFERASE"/>
    <property type="match status" value="1"/>
</dbReference>
<dbReference type="GO" id="GO:0004556">
    <property type="term" value="F:alpha-amylase activity"/>
    <property type="evidence" value="ECO:0007669"/>
    <property type="project" value="UniProtKB-EC"/>
</dbReference>
<dbReference type="Pfam" id="PF16657">
    <property type="entry name" value="Malt_amylase_C"/>
    <property type="match status" value="1"/>
</dbReference>
<protein>
    <submittedName>
        <fullName evidence="2">Alpha-amylase 2</fullName>
        <ecNumber evidence="2">3.2.1.1</ecNumber>
    </submittedName>
</protein>
<dbReference type="Gene3D" id="3.20.20.80">
    <property type="entry name" value="Glycosidases"/>
    <property type="match status" value="1"/>
</dbReference>
<dbReference type="InterPro" id="IPR017853">
    <property type="entry name" value="GH"/>
</dbReference>
<name>A0A0S2I2C5_9BACT</name>
<dbReference type="PROSITE" id="PS51257">
    <property type="entry name" value="PROKAR_LIPOPROTEIN"/>
    <property type="match status" value="1"/>
</dbReference>
<dbReference type="CDD" id="cd11313">
    <property type="entry name" value="AmyAc_arch_bac_AmyA"/>
    <property type="match status" value="1"/>
</dbReference>
<dbReference type="Proteomes" id="UP000064893">
    <property type="component" value="Chromosome"/>
</dbReference>
<dbReference type="OrthoDB" id="9805159at2"/>
<evidence type="ECO:0000259" key="1">
    <source>
        <dbReference type="SMART" id="SM00642"/>
    </source>
</evidence>
<dbReference type="SUPFAM" id="SSF51445">
    <property type="entry name" value="(Trans)glycosidases"/>
    <property type="match status" value="1"/>
</dbReference>
<dbReference type="RefSeq" id="WP_057953768.1">
    <property type="nucleotide sequence ID" value="NZ_CP013118.1"/>
</dbReference>
<keyword evidence="3" id="KW-1185">Reference proteome</keyword>
<dbReference type="EC" id="3.2.1.1" evidence="2"/>
<dbReference type="AlphaFoldDB" id="A0A0S2I2C5"/>
<dbReference type="InterPro" id="IPR006047">
    <property type="entry name" value="GH13_cat_dom"/>
</dbReference>
<reference evidence="2 3" key="1">
    <citation type="submission" date="2015-11" db="EMBL/GenBank/DDBJ databases">
        <title>Description and complete genome sequence of a novel strain predominating in hypersaline microbial mats and representing a new family of the Bacteriodetes phylum.</title>
        <authorList>
            <person name="Spring S."/>
            <person name="Bunk B."/>
            <person name="Sproer C."/>
            <person name="Klenk H.-P."/>
        </authorList>
    </citation>
    <scope>NUCLEOTIDE SEQUENCE [LARGE SCALE GENOMIC DNA]</scope>
    <source>
        <strain evidence="2 3">L21-Spi-D4</strain>
    </source>
</reference>
<proteinExistence type="predicted"/>
<dbReference type="Gene3D" id="2.60.40.1180">
    <property type="entry name" value="Golgi alpha-mannosidase II"/>
    <property type="match status" value="1"/>
</dbReference>
<organism evidence="2 3">
    <name type="scientific">Salinivirga cyanobacteriivorans</name>
    <dbReference type="NCBI Taxonomy" id="1307839"/>
    <lineage>
        <taxon>Bacteria</taxon>
        <taxon>Pseudomonadati</taxon>
        <taxon>Bacteroidota</taxon>
        <taxon>Bacteroidia</taxon>
        <taxon>Bacteroidales</taxon>
        <taxon>Salinivirgaceae</taxon>
        <taxon>Salinivirga</taxon>
    </lineage>
</organism>
<dbReference type="SUPFAM" id="SSF51011">
    <property type="entry name" value="Glycosyl hydrolase domain"/>
    <property type="match status" value="1"/>
</dbReference>
<evidence type="ECO:0000313" key="3">
    <source>
        <dbReference type="Proteomes" id="UP000064893"/>
    </source>
</evidence>
<dbReference type="SMART" id="SM00642">
    <property type="entry name" value="Aamy"/>
    <property type="match status" value="1"/>
</dbReference>
<dbReference type="PATRIC" id="fig|1307839.3.peg.2906"/>
<dbReference type="PANTHER" id="PTHR47786:SF2">
    <property type="entry name" value="GLYCOSYL HYDROLASE FAMILY 13 CATALYTIC DOMAIN-CONTAINING PROTEIN"/>
    <property type="match status" value="1"/>
</dbReference>
<gene>
    <name evidence="2" type="primary">amyB_1</name>
    <name evidence="2" type="ORF">L21SP5_02768</name>
</gene>
<dbReference type="KEGG" id="blq:L21SP5_02768"/>
<evidence type="ECO:0000313" key="2">
    <source>
        <dbReference type="EMBL" id="ALO16391.1"/>
    </source>
</evidence>
<dbReference type="STRING" id="1307839.L21SP5_02768"/>
<keyword evidence="2" id="KW-0378">Hydrolase</keyword>
<dbReference type="InterPro" id="IPR032091">
    <property type="entry name" value="Malt_amylase-like_C"/>
</dbReference>
<dbReference type="Pfam" id="PF00128">
    <property type="entry name" value="Alpha-amylase"/>
    <property type="match status" value="1"/>
</dbReference>
<sequence length="452" mass="52328">MKSIFIMSIITLSFLFGGCNQAKKNQVAEQAAKADPVEASKASTIYEVNIRQYTPEGTIEAFMQHIPRLKELGVDILWIMPIYPIGEKNKKGPLGSYYAVKDYKDVNPEFGTKDDFKKLVKTVHDNDMMIILDWVANHTAWDHPWIKKHPEWYTKDSTGDVVAPVEDWTDVADLNYENQEMRQAMTDALVYWVKEFNVDGYRCDVASMVPNDFWESARTEMEKVKPVFMLAEAEKPELHKMAFDANYAWELHHIMNEIAKGKQNASHLRKYFKKEPTRFADSVYRMAFTTNHDENSWNGTVFERMPNSYKTFAVFTYAAPTFPLIYSGQEAGLNKRLAFFKKDTIEWKEHEMGALYKKLNTLKEDNPALWNGRYGGKINVLKTNHSKQIFAFTREKEDNKVLAIFNLSDTAAEVKFKNFKPAQSFKDAFTGKEFDGKTSIKLEPWDYFIGLK</sequence>
<dbReference type="GO" id="GO:0005975">
    <property type="term" value="P:carbohydrate metabolic process"/>
    <property type="evidence" value="ECO:0007669"/>
    <property type="project" value="InterPro"/>
</dbReference>
<feature type="domain" description="Glycosyl hydrolase family 13 catalytic" evidence="1">
    <location>
        <begin position="8"/>
        <end position="363"/>
    </location>
</feature>
<dbReference type="InterPro" id="IPR013780">
    <property type="entry name" value="Glyco_hydro_b"/>
</dbReference>